<dbReference type="InterPro" id="IPR013103">
    <property type="entry name" value="RVT_2"/>
</dbReference>
<keyword evidence="3" id="KW-1185">Reference proteome</keyword>
<reference evidence="2" key="1">
    <citation type="submission" date="2021-03" db="EMBL/GenBank/DDBJ databases">
        <title>Draft genome sequence of rust myrtle Austropuccinia psidii MF-1, a brazilian biotype.</title>
        <authorList>
            <person name="Quecine M.C."/>
            <person name="Pachon D.M.R."/>
            <person name="Bonatelli M.L."/>
            <person name="Correr F.H."/>
            <person name="Franceschini L.M."/>
            <person name="Leite T.F."/>
            <person name="Margarido G.R.A."/>
            <person name="Almeida C.A."/>
            <person name="Ferrarezi J.A."/>
            <person name="Labate C.A."/>
        </authorList>
    </citation>
    <scope>NUCLEOTIDE SEQUENCE</scope>
    <source>
        <strain evidence="2">MF-1</strain>
    </source>
</reference>
<evidence type="ECO:0000313" key="3">
    <source>
        <dbReference type="Proteomes" id="UP000765509"/>
    </source>
</evidence>
<organism evidence="2 3">
    <name type="scientific">Austropuccinia psidii MF-1</name>
    <dbReference type="NCBI Taxonomy" id="1389203"/>
    <lineage>
        <taxon>Eukaryota</taxon>
        <taxon>Fungi</taxon>
        <taxon>Dikarya</taxon>
        <taxon>Basidiomycota</taxon>
        <taxon>Pucciniomycotina</taxon>
        <taxon>Pucciniomycetes</taxon>
        <taxon>Pucciniales</taxon>
        <taxon>Sphaerophragmiaceae</taxon>
        <taxon>Austropuccinia</taxon>
    </lineage>
</organism>
<dbReference type="Proteomes" id="UP000765509">
    <property type="component" value="Unassembled WGS sequence"/>
</dbReference>
<dbReference type="EMBL" id="AVOT02029930">
    <property type="protein sequence ID" value="MBW0522943.1"/>
    <property type="molecule type" value="Genomic_DNA"/>
</dbReference>
<dbReference type="Pfam" id="PF07727">
    <property type="entry name" value="RVT_2"/>
    <property type="match status" value="1"/>
</dbReference>
<dbReference type="PANTHER" id="PTHR11439">
    <property type="entry name" value="GAG-POL-RELATED RETROTRANSPOSON"/>
    <property type="match status" value="1"/>
</dbReference>
<dbReference type="AlphaFoldDB" id="A0A9Q3EQ54"/>
<name>A0A9Q3EQ54_9BASI</name>
<gene>
    <name evidence="2" type="ORF">O181_062658</name>
</gene>
<dbReference type="PANTHER" id="PTHR11439:SF467">
    <property type="entry name" value="INTEGRASE CATALYTIC DOMAIN-CONTAINING PROTEIN"/>
    <property type="match status" value="1"/>
</dbReference>
<protein>
    <recommendedName>
        <fullName evidence="1">Reverse transcriptase Ty1/copia-type domain-containing protein</fullName>
    </recommendedName>
</protein>
<dbReference type="OrthoDB" id="414945at2759"/>
<evidence type="ECO:0000313" key="2">
    <source>
        <dbReference type="EMBL" id="MBW0522943.1"/>
    </source>
</evidence>
<proteinExistence type="predicted"/>
<sequence length="219" mass="24921">MKVGFFISGADSCLFFRKGENPIWLFLHLDDIGIFGENISQFKNEIEEFNTKLLENADLMLEIKITHNNDFILLSQSHYFDSLLENYGISECQSVATPMIPHLHLEPATPSKKSESSKLGIYYQSAVGSISYLSTATRPDLSYEVGVLSQFLKNPGIQQWQAFIHVLRYLKGSPNMQLIYNKKIEKDIVAYSDADWGSFRSTRRSVTAYVITFNNSVII</sequence>
<dbReference type="InterPro" id="IPR043502">
    <property type="entry name" value="DNA/RNA_pol_sf"/>
</dbReference>
<comment type="caution">
    <text evidence="2">The sequence shown here is derived from an EMBL/GenBank/DDBJ whole genome shotgun (WGS) entry which is preliminary data.</text>
</comment>
<feature type="domain" description="Reverse transcriptase Ty1/copia-type" evidence="1">
    <location>
        <begin position="2"/>
        <end position="100"/>
    </location>
</feature>
<dbReference type="SUPFAM" id="SSF56672">
    <property type="entry name" value="DNA/RNA polymerases"/>
    <property type="match status" value="1"/>
</dbReference>
<accession>A0A9Q3EQ54</accession>
<evidence type="ECO:0000259" key="1">
    <source>
        <dbReference type="Pfam" id="PF07727"/>
    </source>
</evidence>